<evidence type="ECO:0000313" key="2">
    <source>
        <dbReference type="EMBL" id="KAG2590979.1"/>
    </source>
</evidence>
<sequence length="202" mass="21566">MPRPYATTFSSSATDAAALHLLGCARIRDAAGLHAELARTPTRVHDGAGLRAEPARPFVSARPPALMRPPRASATPPPIRDTTRVSAHGRADPPRRASAYSPARRSRGRDSAAVARSLRPFARKAATAPPSRGASGRSATTPPSFRASGRSPARPRPLCPRVRDTTARRPRPSSAAASECSFTQLGAFWSFDVMFSHLPNCR</sequence>
<accession>A0A8T0S339</accession>
<gene>
    <name evidence="2" type="ORF">PVAP13_5NG452580</name>
</gene>
<name>A0A8T0S339_PANVG</name>
<feature type="compositionally biased region" description="Low complexity" evidence="1">
    <location>
        <begin position="61"/>
        <end position="74"/>
    </location>
</feature>
<keyword evidence="3" id="KW-1185">Reference proteome</keyword>
<proteinExistence type="predicted"/>
<evidence type="ECO:0000313" key="3">
    <source>
        <dbReference type="Proteomes" id="UP000823388"/>
    </source>
</evidence>
<dbReference type="AlphaFoldDB" id="A0A8T0S339"/>
<comment type="caution">
    <text evidence="2">The sequence shown here is derived from an EMBL/GenBank/DDBJ whole genome shotgun (WGS) entry which is preliminary data.</text>
</comment>
<feature type="region of interest" description="Disordered" evidence="1">
    <location>
        <begin position="44"/>
        <end position="177"/>
    </location>
</feature>
<protein>
    <submittedName>
        <fullName evidence="2">Uncharacterized protein</fullName>
    </submittedName>
</protein>
<reference evidence="2" key="1">
    <citation type="submission" date="2020-05" db="EMBL/GenBank/DDBJ databases">
        <title>WGS assembly of Panicum virgatum.</title>
        <authorList>
            <person name="Lovell J.T."/>
            <person name="Jenkins J."/>
            <person name="Shu S."/>
            <person name="Juenger T.E."/>
            <person name="Schmutz J."/>
        </authorList>
    </citation>
    <scope>NUCLEOTIDE SEQUENCE</scope>
    <source>
        <strain evidence="2">AP13</strain>
    </source>
</reference>
<organism evidence="2 3">
    <name type="scientific">Panicum virgatum</name>
    <name type="common">Blackwell switchgrass</name>
    <dbReference type="NCBI Taxonomy" id="38727"/>
    <lineage>
        <taxon>Eukaryota</taxon>
        <taxon>Viridiplantae</taxon>
        <taxon>Streptophyta</taxon>
        <taxon>Embryophyta</taxon>
        <taxon>Tracheophyta</taxon>
        <taxon>Spermatophyta</taxon>
        <taxon>Magnoliopsida</taxon>
        <taxon>Liliopsida</taxon>
        <taxon>Poales</taxon>
        <taxon>Poaceae</taxon>
        <taxon>PACMAD clade</taxon>
        <taxon>Panicoideae</taxon>
        <taxon>Panicodae</taxon>
        <taxon>Paniceae</taxon>
        <taxon>Panicinae</taxon>
        <taxon>Panicum</taxon>
        <taxon>Panicum sect. Hiantes</taxon>
    </lineage>
</organism>
<dbReference type="Proteomes" id="UP000823388">
    <property type="component" value="Chromosome 5N"/>
</dbReference>
<evidence type="ECO:0000256" key="1">
    <source>
        <dbReference type="SAM" id="MobiDB-lite"/>
    </source>
</evidence>
<dbReference type="EMBL" id="CM029046">
    <property type="protein sequence ID" value="KAG2590979.1"/>
    <property type="molecule type" value="Genomic_DNA"/>
</dbReference>
<feature type="compositionally biased region" description="Low complexity" evidence="1">
    <location>
        <begin position="142"/>
        <end position="152"/>
    </location>
</feature>